<dbReference type="Proteomes" id="UP001164676">
    <property type="component" value="Chromosome"/>
</dbReference>
<evidence type="ECO:0000259" key="1">
    <source>
        <dbReference type="Pfam" id="PF13619"/>
    </source>
</evidence>
<name>A0ABY7LEJ5_9GAMM</name>
<dbReference type="InterPro" id="IPR025309">
    <property type="entry name" value="KTSC_dom"/>
</dbReference>
<gene>
    <name evidence="2" type="ORF">N7E60_04350</name>
</gene>
<protein>
    <submittedName>
        <fullName evidence="2">KTSC domain-containing protein</fullName>
    </submittedName>
</protein>
<evidence type="ECO:0000313" key="3">
    <source>
        <dbReference type="Proteomes" id="UP001164676"/>
    </source>
</evidence>
<accession>A0ABY7LEJ5</accession>
<reference evidence="2" key="1">
    <citation type="submission" date="2022-09" db="EMBL/GenBank/DDBJ databases">
        <authorList>
            <person name="Li Z.-J."/>
        </authorList>
    </citation>
    <scope>NUCLEOTIDE SEQUENCE</scope>
    <source>
        <strain evidence="2">TGB10</strain>
    </source>
</reference>
<feature type="domain" description="KTSC" evidence="1">
    <location>
        <begin position="289"/>
        <end position="346"/>
    </location>
</feature>
<dbReference type="Pfam" id="PF13619">
    <property type="entry name" value="KTSC"/>
    <property type="match status" value="1"/>
</dbReference>
<dbReference type="RefSeq" id="WP_269598217.1">
    <property type="nucleotide sequence ID" value="NZ_CP114584.1"/>
</dbReference>
<proteinExistence type="predicted"/>
<sequence length="353" mass="39556">MIISFHSHAGSWCEKNIDKLQLFYVNGMYTTPSAFISNIKDIDDFQDGYLTKFSKNGPVEGAYNDYEGHLGQIYEVARQKYQDLDTDTQEYRLLTAILGGYILELSSEDFNIITPFIIEVMSYLPDHDIRNEVEYKNAKMKLGTLLNDCARTIVIGHSQGNFYSNALVSDIGSSFVYPNGYAMSEYPMIGMMGIASPASSVGGEFGSINPNMVDVLTNNNDLIMELVRDWIGSVPSNYDAVENLLDSTGHGLAASYLHSHGQASTIASKIDSITSNLVPFPLFEQHPSSSSAISHIGYSEVSELLDVRFNYGGGYRYTGVSNTIWEQFYYSTSHGKFFNEKIKDHYLYRKIEQ</sequence>
<evidence type="ECO:0000313" key="2">
    <source>
        <dbReference type="EMBL" id="WBA15523.1"/>
    </source>
</evidence>
<organism evidence="2 3">
    <name type="scientific">Salinivibrio proteolyticus</name>
    <dbReference type="NCBI Taxonomy" id="334715"/>
    <lineage>
        <taxon>Bacteria</taxon>
        <taxon>Pseudomonadati</taxon>
        <taxon>Pseudomonadota</taxon>
        <taxon>Gammaproteobacteria</taxon>
        <taxon>Vibrionales</taxon>
        <taxon>Vibrionaceae</taxon>
        <taxon>Salinivibrio</taxon>
    </lineage>
</organism>
<dbReference type="EMBL" id="CP114584">
    <property type="protein sequence ID" value="WBA15523.1"/>
    <property type="molecule type" value="Genomic_DNA"/>
</dbReference>
<keyword evidence="3" id="KW-1185">Reference proteome</keyword>